<keyword evidence="2" id="KW-1185">Reference proteome</keyword>
<protein>
    <recommendedName>
        <fullName evidence="3">DUF1413 domain-containing protein</fullName>
    </recommendedName>
</protein>
<dbReference type="Proteomes" id="UP000830343">
    <property type="component" value="Chromosome"/>
</dbReference>
<dbReference type="RefSeq" id="WP_243365925.1">
    <property type="nucleotide sequence ID" value="NZ_CP094348.1"/>
</dbReference>
<sequence>MQRKRLNTEKEFVTIDDIIEMGVPYPLFSIWMTNGLIKIAYQSKKERFFWKKDIEELKEKFIN</sequence>
<reference evidence="1" key="2">
    <citation type="submission" date="2022-04" db="EMBL/GenBank/DDBJ databases">
        <title>Antimicrobial genetic elements in methicillin-resistant Macrococcus armenti.</title>
        <authorList>
            <person name="Keller J.E."/>
            <person name="Schwendener S."/>
            <person name="Pantucek R."/>
            <person name="Perreten V."/>
        </authorList>
    </citation>
    <scope>NUCLEOTIDE SEQUENCE</scope>
    <source>
        <strain evidence="1">CCM 2609</strain>
    </source>
</reference>
<proteinExistence type="predicted"/>
<name>A0ABY3ZUP7_9STAP</name>
<evidence type="ECO:0008006" key="3">
    <source>
        <dbReference type="Google" id="ProtNLM"/>
    </source>
</evidence>
<dbReference type="EMBL" id="CP094348">
    <property type="protein sequence ID" value="UOB20613.1"/>
    <property type="molecule type" value="Genomic_DNA"/>
</dbReference>
<accession>A0ABY3ZUP7</accession>
<organism evidence="1 2">
    <name type="scientific">Macrococcus armenti</name>
    <dbReference type="NCBI Taxonomy" id="2875764"/>
    <lineage>
        <taxon>Bacteria</taxon>
        <taxon>Bacillati</taxon>
        <taxon>Bacillota</taxon>
        <taxon>Bacilli</taxon>
        <taxon>Bacillales</taxon>
        <taxon>Staphylococcaceae</taxon>
        <taxon>Macrococcus</taxon>
    </lineage>
</organism>
<reference evidence="1" key="1">
    <citation type="submission" date="2022-03" db="EMBL/GenBank/DDBJ databases">
        <authorList>
            <person name="Vrbovska V."/>
            <person name="Kovarovic V."/>
            <person name="Botka T."/>
            <person name="Pantucek R."/>
        </authorList>
    </citation>
    <scope>NUCLEOTIDE SEQUENCE</scope>
    <source>
        <strain evidence="1">CCM 2609</strain>
    </source>
</reference>
<gene>
    <name evidence="1" type="ORF">MRZ06_00585</name>
</gene>
<evidence type="ECO:0000313" key="2">
    <source>
        <dbReference type="Proteomes" id="UP000830343"/>
    </source>
</evidence>
<evidence type="ECO:0000313" key="1">
    <source>
        <dbReference type="EMBL" id="UOB20613.1"/>
    </source>
</evidence>